<dbReference type="SUPFAM" id="SSF81383">
    <property type="entry name" value="F-box domain"/>
    <property type="match status" value="1"/>
</dbReference>
<dbReference type="InterPro" id="IPR036047">
    <property type="entry name" value="F-box-like_dom_sf"/>
</dbReference>
<dbReference type="Proteomes" id="UP000298390">
    <property type="component" value="Unassembled WGS sequence"/>
</dbReference>
<accession>A0A4Y9Z304</accession>
<dbReference type="STRING" id="34475.A0A4Y9Z304"/>
<dbReference type="EMBL" id="SEKV01000045">
    <property type="protein sequence ID" value="TFY67769.1"/>
    <property type="molecule type" value="Genomic_DNA"/>
</dbReference>
<evidence type="ECO:0000313" key="1">
    <source>
        <dbReference type="EMBL" id="TFY67769.1"/>
    </source>
</evidence>
<organism evidence="1 2">
    <name type="scientific">Rhodofomes roseus</name>
    <dbReference type="NCBI Taxonomy" id="34475"/>
    <lineage>
        <taxon>Eukaryota</taxon>
        <taxon>Fungi</taxon>
        <taxon>Dikarya</taxon>
        <taxon>Basidiomycota</taxon>
        <taxon>Agaricomycotina</taxon>
        <taxon>Agaricomycetes</taxon>
        <taxon>Polyporales</taxon>
        <taxon>Rhodofomes</taxon>
    </lineage>
</organism>
<proteinExistence type="predicted"/>
<comment type="caution">
    <text evidence="1">The sequence shown here is derived from an EMBL/GenBank/DDBJ whole genome shotgun (WGS) entry which is preliminary data.</text>
</comment>
<protein>
    <submittedName>
        <fullName evidence="1">Uncharacterized protein</fullName>
    </submittedName>
</protein>
<sequence>MIVGVWLYSEQQARQVLPVFKVPWTMYVVLSSSAIAGIHPMYSSAASDYSGRRGGRSRGMPLPELPIEIQEQVLDHLHDDRRALRACSLVCSAWISTARLHLFRVVDLHRARDCLRFLAVLESTSNGYGIRAGVGRLVRELRLPTMTFDQRGRKEGQRFDLLCQILRRLPNVELLNMERFDWFTFAELLAGPGEDRANADLRDAFASVFPFPRLTTLLLRSMRPRNHPEALQLISAFPSLTSVELVQITGSQSSEDDELVAVSYHGGPRVCIRELVVDRWSSSPPALRKILEGLLRPPFDLRLRKLQWKTSAADETSNHSDGPVLTEMFRGAADTLEKFELDILRDDWLEKNDVSRHRALTDVVLTFGFTRYYSCHWPAVPRFIAQLNSGALREVQLRFEDLHARFHWEFLPWKEMTDALRTLHQRHPSVVVTFTFLFRVRLGQLEPAPFVVEPLRALIRPVLKAGMRVAVVRTGLMDSYKYNSSSPGAPDVTWSPVWSARTWLSA</sequence>
<dbReference type="AlphaFoldDB" id="A0A4Y9Z304"/>
<reference evidence="1 2" key="1">
    <citation type="submission" date="2019-01" db="EMBL/GenBank/DDBJ databases">
        <title>Genome sequencing of the rare red list fungi Fomitopsis rosea.</title>
        <authorList>
            <person name="Buettner E."/>
            <person name="Kellner H."/>
        </authorList>
    </citation>
    <scope>NUCLEOTIDE SEQUENCE [LARGE SCALE GENOMIC DNA]</scope>
    <source>
        <strain evidence="1 2">DSM 105464</strain>
    </source>
</reference>
<name>A0A4Y9Z304_9APHY</name>
<gene>
    <name evidence="1" type="ORF">EVJ58_g1407</name>
</gene>
<evidence type="ECO:0000313" key="2">
    <source>
        <dbReference type="Proteomes" id="UP000298390"/>
    </source>
</evidence>